<evidence type="ECO:0000259" key="8">
    <source>
        <dbReference type="Pfam" id="PF13886"/>
    </source>
</evidence>
<feature type="compositionally biased region" description="Basic and acidic residues" evidence="5">
    <location>
        <begin position="876"/>
        <end position="885"/>
    </location>
</feature>
<feature type="compositionally biased region" description="Basic residues" evidence="5">
    <location>
        <begin position="703"/>
        <end position="717"/>
    </location>
</feature>
<feature type="transmembrane region" description="Helical" evidence="6">
    <location>
        <begin position="197"/>
        <end position="213"/>
    </location>
</feature>
<comment type="subcellular location">
    <subcellularLocation>
        <location evidence="1">Membrane</location>
        <topology evidence="1">Multi-pass membrane protein</topology>
    </subcellularLocation>
</comment>
<feature type="chain" id="PRO_5034193690" description="TM7S3/TM198-like domain-containing protein" evidence="7">
    <location>
        <begin position="23"/>
        <end position="1138"/>
    </location>
</feature>
<feature type="compositionally biased region" description="Basic and acidic residues" evidence="5">
    <location>
        <begin position="778"/>
        <end position="803"/>
    </location>
</feature>
<keyword evidence="10" id="KW-1185">Reference proteome</keyword>
<dbReference type="InterPro" id="IPR025256">
    <property type="entry name" value="TM7S3/TM198-like_dom"/>
</dbReference>
<feature type="compositionally biased region" description="Polar residues" evidence="5">
    <location>
        <begin position="763"/>
        <end position="776"/>
    </location>
</feature>
<evidence type="ECO:0000256" key="1">
    <source>
        <dbReference type="ARBA" id="ARBA00004141"/>
    </source>
</evidence>
<gene>
    <name evidence="9" type="ORF">BO72DRAFT_501188</name>
</gene>
<feature type="compositionally biased region" description="Basic and acidic residues" evidence="5">
    <location>
        <begin position="634"/>
        <end position="653"/>
    </location>
</feature>
<feature type="compositionally biased region" description="Basic and acidic residues" evidence="5">
    <location>
        <begin position="561"/>
        <end position="599"/>
    </location>
</feature>
<feature type="compositionally biased region" description="Polar residues" evidence="5">
    <location>
        <begin position="808"/>
        <end position="819"/>
    </location>
</feature>
<feature type="compositionally biased region" description="Basic and acidic residues" evidence="5">
    <location>
        <begin position="608"/>
        <end position="624"/>
    </location>
</feature>
<feature type="compositionally biased region" description="Acidic residues" evidence="5">
    <location>
        <begin position="841"/>
        <end position="853"/>
    </location>
</feature>
<feature type="transmembrane region" description="Helical" evidence="6">
    <location>
        <begin position="114"/>
        <end position="134"/>
    </location>
</feature>
<dbReference type="GO" id="GO:0004812">
    <property type="term" value="F:aminoacyl-tRNA ligase activity"/>
    <property type="evidence" value="ECO:0007669"/>
    <property type="project" value="InterPro"/>
</dbReference>
<feature type="region of interest" description="Disordered" evidence="5">
    <location>
        <begin position="333"/>
        <end position="391"/>
    </location>
</feature>
<feature type="transmembrane region" description="Helical" evidence="6">
    <location>
        <begin position="141"/>
        <end position="161"/>
    </location>
</feature>
<feature type="compositionally biased region" description="Polar residues" evidence="5">
    <location>
        <begin position="963"/>
        <end position="976"/>
    </location>
</feature>
<dbReference type="PROSITE" id="PS00178">
    <property type="entry name" value="AA_TRNA_LIGASE_I"/>
    <property type="match status" value="1"/>
</dbReference>
<proteinExistence type="predicted"/>
<feature type="compositionally biased region" description="Basic and acidic residues" evidence="5">
    <location>
        <begin position="670"/>
        <end position="690"/>
    </location>
</feature>
<keyword evidence="7" id="KW-0732">Signal</keyword>
<feature type="transmembrane region" description="Helical" evidence="6">
    <location>
        <begin position="167"/>
        <end position="190"/>
    </location>
</feature>
<keyword evidence="2 6" id="KW-0812">Transmembrane</keyword>
<sequence length="1138" mass="123486">MRFFLLTLAVYFVPSLFFVVSAQIPHTPREAFNGLITNRDEPPPSSTTQAIDGSTTTSAISHATDVASNATRTTNATIPASTTLTSLNSSVTNDDNKAPTNPNDLPLQPEVTPALGIGGFILLAAGAVLALIGIQNLWIQVFLSTAFLTSLGVTVLIVYVMSPPVRVAVQGAYLVAIVFTGATFGALAIVFKELTEGLGCLLGGFCTSMWLLSLKSGGLLTDTNAKSGFIGAMSAAFYAMSFSQYTRPYGLMASTGISGGTAVALGIDCFSRAGLKEFWLYIWDLNSDIFPLGTSTYPVTRNIRVELAVTVIVAILGVVSQLRLWKVVRERRQKEKEKRDQERQHHEEAEAEVGRRLEEDNMQERKEWEATYGDGSPLSSTPELSGDSKRPIDEMDAMEKGDAIEVRSISESSYSSYRCSDCRERGEDSDTDSHTSDASAGSRDGQPEGAGGDSGAVPLKVFDGAAAARMKDDRSSDVTALIGSEAGSVRSRRMSRASLVEKAEEAGGNGLLHSESKEALVSVDGTAPSSNDIPDVGSDRAAEESQTTPAGDEDDDDDDAKDSTKPENKEPTEAKESDGNTLQDEKGKDKPVEVKHEPQAIETVPKIESSKEQGDQPEHKDDQKQPPAATTETTEEKPQDIVSETHPEAEQGEKSPPSGQSLEAIAEQKQVLDKHQQKPANEGKEGKETETSIASQPKAENTKRKKGKKSSKKKSKASQKQQSCAPLPTEENRPERPITNDKEGAPGSALNQPHQSTSDKNETPGTTHSKSTASTRPNETESKPKKEEPVEPIEPPKLDEKTVKHLPKQTSKVVQSYRTNEWAKHLADAEMPELEPIKPMEEEEPEVVPEVEEVAAPVNVEELLQTPLNAQPPPAVERKVKDLSRSKSHRISGDPYLHQGLHPSRSKKKPSPPPTDPLHLGNAVGAEQPRDEPEPPKPRWRGPPPLIAVREDMMRNRLSSFSLNFDPFSRNSSGSWQAPLDSQPPRYSFAGPNLEETDDNMPLSQRRTLLHQQTIQSPPQAHIPSPPAVPRRHPSNGQSSSNMPAAMAAWRESILEDLRDKRDPLAKQPDGPVGMATGVDRSPPHVQSLQRHSSLVHHRHTAAVAGEGPPRGGDMSELHREAMRRMQAKANRKASGGL</sequence>
<dbReference type="GO" id="GO:0006418">
    <property type="term" value="P:tRNA aminoacylation for protein translation"/>
    <property type="evidence" value="ECO:0007669"/>
    <property type="project" value="InterPro"/>
</dbReference>
<feature type="domain" description="TM7S3/TM198-like" evidence="8">
    <location>
        <begin position="119"/>
        <end position="322"/>
    </location>
</feature>
<evidence type="ECO:0000313" key="9">
    <source>
        <dbReference type="EMBL" id="RAK72184.1"/>
    </source>
</evidence>
<feature type="compositionally biased region" description="Acidic residues" evidence="5">
    <location>
        <begin position="551"/>
        <end position="560"/>
    </location>
</feature>
<accession>A0A8G1VWN7</accession>
<keyword evidence="3 6" id="KW-1133">Transmembrane helix</keyword>
<feature type="region of interest" description="Disordered" evidence="5">
    <location>
        <begin position="417"/>
        <end position="948"/>
    </location>
</feature>
<feature type="compositionally biased region" description="Basic and acidic residues" evidence="5">
    <location>
        <begin position="928"/>
        <end position="937"/>
    </location>
</feature>
<dbReference type="GeneID" id="63866286"/>
<dbReference type="AlphaFoldDB" id="A0A8G1VWN7"/>
<evidence type="ECO:0000313" key="10">
    <source>
        <dbReference type="Proteomes" id="UP000249789"/>
    </source>
</evidence>
<dbReference type="EMBL" id="KZ824700">
    <property type="protein sequence ID" value="RAK72184.1"/>
    <property type="molecule type" value="Genomic_DNA"/>
</dbReference>
<feature type="transmembrane region" description="Helical" evidence="6">
    <location>
        <begin position="225"/>
        <end position="242"/>
    </location>
</feature>
<evidence type="ECO:0000256" key="7">
    <source>
        <dbReference type="SAM" id="SignalP"/>
    </source>
</evidence>
<name>A0A8G1VWN7_9EURO</name>
<dbReference type="RefSeq" id="XP_040796196.1">
    <property type="nucleotide sequence ID" value="XM_040948953.1"/>
</dbReference>
<dbReference type="InterPro" id="IPR001412">
    <property type="entry name" value="aa-tRNA-synth_I_CS"/>
</dbReference>
<feature type="region of interest" description="Disordered" evidence="5">
    <location>
        <begin position="86"/>
        <end position="106"/>
    </location>
</feature>
<feature type="region of interest" description="Disordered" evidence="5">
    <location>
        <begin position="33"/>
        <end position="52"/>
    </location>
</feature>
<keyword evidence="4 6" id="KW-0472">Membrane</keyword>
<dbReference type="VEuPathDB" id="FungiDB:BO72DRAFT_501188"/>
<dbReference type="PANTHER" id="PTHR39469:SF1">
    <property type="entry name" value="DUF4203 DOMAIN-CONTAINING PROTEIN"/>
    <property type="match status" value="1"/>
</dbReference>
<dbReference type="PANTHER" id="PTHR39469">
    <property type="entry name" value="CHROMOSOME 1, WHOLE GENOME SHOTGUN SEQUENCE"/>
    <property type="match status" value="1"/>
</dbReference>
<feature type="compositionally biased region" description="Basic and acidic residues" evidence="5">
    <location>
        <begin position="420"/>
        <end position="435"/>
    </location>
</feature>
<feature type="region of interest" description="Disordered" evidence="5">
    <location>
        <begin position="1058"/>
        <end position="1138"/>
    </location>
</feature>
<protein>
    <recommendedName>
        <fullName evidence="8">TM7S3/TM198-like domain-containing protein</fullName>
    </recommendedName>
</protein>
<evidence type="ECO:0000256" key="3">
    <source>
        <dbReference type="ARBA" id="ARBA00022989"/>
    </source>
</evidence>
<dbReference type="Pfam" id="PF13886">
    <property type="entry name" value="TM7S3_TM198"/>
    <property type="match status" value="1"/>
</dbReference>
<feature type="compositionally biased region" description="Polar residues" evidence="5">
    <location>
        <begin position="1002"/>
        <end position="1019"/>
    </location>
</feature>
<feature type="signal peptide" evidence="7">
    <location>
        <begin position="1"/>
        <end position="22"/>
    </location>
</feature>
<organism evidence="9 10">
    <name type="scientific">Aspergillus fijiensis CBS 313.89</name>
    <dbReference type="NCBI Taxonomy" id="1448319"/>
    <lineage>
        <taxon>Eukaryota</taxon>
        <taxon>Fungi</taxon>
        <taxon>Dikarya</taxon>
        <taxon>Ascomycota</taxon>
        <taxon>Pezizomycotina</taxon>
        <taxon>Eurotiomycetes</taxon>
        <taxon>Eurotiomycetidae</taxon>
        <taxon>Eurotiales</taxon>
        <taxon>Aspergillaceae</taxon>
        <taxon>Aspergillus</taxon>
    </lineage>
</organism>
<feature type="compositionally biased region" description="Basic and acidic residues" evidence="5">
    <location>
        <begin position="1114"/>
        <end position="1124"/>
    </location>
</feature>
<feature type="compositionally biased region" description="Basic and acidic residues" evidence="5">
    <location>
        <begin position="730"/>
        <end position="744"/>
    </location>
</feature>
<evidence type="ECO:0000256" key="2">
    <source>
        <dbReference type="ARBA" id="ARBA00022692"/>
    </source>
</evidence>
<feature type="compositionally biased region" description="Basic and acidic residues" evidence="5">
    <location>
        <begin position="333"/>
        <end position="369"/>
    </location>
</feature>
<feature type="transmembrane region" description="Helical" evidence="6">
    <location>
        <begin position="307"/>
        <end position="325"/>
    </location>
</feature>
<dbReference type="Proteomes" id="UP000249789">
    <property type="component" value="Unassembled WGS sequence"/>
</dbReference>
<dbReference type="GO" id="GO:0016020">
    <property type="term" value="C:membrane"/>
    <property type="evidence" value="ECO:0007669"/>
    <property type="project" value="UniProtKB-SubCell"/>
</dbReference>
<dbReference type="OrthoDB" id="5377273at2759"/>
<evidence type="ECO:0000256" key="4">
    <source>
        <dbReference type="ARBA" id="ARBA00023136"/>
    </source>
</evidence>
<reference evidence="9 10" key="1">
    <citation type="submission" date="2018-02" db="EMBL/GenBank/DDBJ databases">
        <title>The genomes of Aspergillus section Nigri reveals drivers in fungal speciation.</title>
        <authorList>
            <consortium name="DOE Joint Genome Institute"/>
            <person name="Vesth T.C."/>
            <person name="Nybo J."/>
            <person name="Theobald S."/>
            <person name="Brandl J."/>
            <person name="Frisvad J.C."/>
            <person name="Nielsen K.F."/>
            <person name="Lyhne E.K."/>
            <person name="Kogle M.E."/>
            <person name="Kuo A."/>
            <person name="Riley R."/>
            <person name="Clum A."/>
            <person name="Nolan M."/>
            <person name="Lipzen A."/>
            <person name="Salamov A."/>
            <person name="Henrissat B."/>
            <person name="Wiebenga A."/>
            <person name="De vries R.P."/>
            <person name="Grigoriev I.V."/>
            <person name="Mortensen U.H."/>
            <person name="Andersen M.R."/>
            <person name="Baker S.E."/>
        </authorList>
    </citation>
    <scope>NUCLEOTIDE SEQUENCE [LARGE SCALE GENOMIC DNA]</scope>
    <source>
        <strain evidence="9 10">CBS 313.89</strain>
    </source>
</reference>
<evidence type="ECO:0000256" key="6">
    <source>
        <dbReference type="SAM" id="Phobius"/>
    </source>
</evidence>
<dbReference type="GO" id="GO:0005524">
    <property type="term" value="F:ATP binding"/>
    <property type="evidence" value="ECO:0007669"/>
    <property type="project" value="InterPro"/>
</dbReference>
<evidence type="ECO:0000256" key="5">
    <source>
        <dbReference type="SAM" id="MobiDB-lite"/>
    </source>
</evidence>
<feature type="region of interest" description="Disordered" evidence="5">
    <location>
        <begin position="963"/>
        <end position="1046"/>
    </location>
</feature>